<keyword evidence="2" id="KW-0503">Monooxygenase</keyword>
<sequence>MTHALIIGGGIAGPVTAMALRKAGISSTVYEAYPIGGDDIGAFLMIMHNGMDALRAIGADEPVVAASFRTDNAEYLDGAGNVFSRGPFGPDDGVGPRTLTRADLYRTLHDELRRRGGRIEHGKRLSGVVTRADGRVVAAFDDGTHAEGDLLIGADGIHSVTRSLIDPSAPTPRYAGLNIAYGYTGASDIPLSPNTFRMIRGGSGFGHTTSPEGVTFWVAHLPGAPLDKAEIAATTTAQWRERATKLFADDAETTAVRVIDSTTDEIMVSVIHEIPSLPHWHRDSMVLVGDAAHAASPLEGQGASMALEDSVILAQCLRDLPGLPEAFGAYERIRRSRVERLVAFSGRSATMAEAKDKARPERRSWLVDHHIDWDTHITEIPASTSN</sequence>
<keyword evidence="1" id="KW-0560">Oxidoreductase</keyword>
<evidence type="ECO:0000259" key="3">
    <source>
        <dbReference type="Pfam" id="PF01494"/>
    </source>
</evidence>
<dbReference type="GO" id="GO:0071949">
    <property type="term" value="F:FAD binding"/>
    <property type="evidence" value="ECO:0007669"/>
    <property type="project" value="InterPro"/>
</dbReference>
<feature type="domain" description="FAD-binding" evidence="3">
    <location>
        <begin position="2"/>
        <end position="345"/>
    </location>
</feature>
<dbReference type="KEGG" id="ntp:CRH09_11835"/>
<name>A0A291RHI7_9NOCA</name>
<protein>
    <submittedName>
        <fullName evidence="4">FAD-dependent oxidoreductase</fullName>
    </submittedName>
</protein>
<organism evidence="4 5">
    <name type="scientific">Nocardia terpenica</name>
    <dbReference type="NCBI Taxonomy" id="455432"/>
    <lineage>
        <taxon>Bacteria</taxon>
        <taxon>Bacillati</taxon>
        <taxon>Actinomycetota</taxon>
        <taxon>Actinomycetes</taxon>
        <taxon>Mycobacteriales</taxon>
        <taxon>Nocardiaceae</taxon>
        <taxon>Nocardia</taxon>
    </lineage>
</organism>
<dbReference type="InterPro" id="IPR036188">
    <property type="entry name" value="FAD/NAD-bd_sf"/>
</dbReference>
<accession>A0A291RHI7</accession>
<dbReference type="RefSeq" id="WP_098693972.1">
    <property type="nucleotide sequence ID" value="NZ_CP023778.1"/>
</dbReference>
<dbReference type="SUPFAM" id="SSF51905">
    <property type="entry name" value="FAD/NAD(P)-binding domain"/>
    <property type="match status" value="1"/>
</dbReference>
<dbReference type="Gene3D" id="3.50.50.60">
    <property type="entry name" value="FAD/NAD(P)-binding domain"/>
    <property type="match status" value="1"/>
</dbReference>
<reference evidence="4 5" key="1">
    <citation type="submission" date="2017-10" db="EMBL/GenBank/DDBJ databases">
        <title>Comparative genomics between pathogenic Norcardia.</title>
        <authorList>
            <person name="Zeng L."/>
        </authorList>
    </citation>
    <scope>NUCLEOTIDE SEQUENCE [LARGE SCALE GENOMIC DNA]</scope>
    <source>
        <strain evidence="4 5">NC_YFY_NT001</strain>
    </source>
</reference>
<dbReference type="InterPro" id="IPR050493">
    <property type="entry name" value="FAD-dep_Monooxygenase_BioMet"/>
</dbReference>
<dbReference type="InterPro" id="IPR002938">
    <property type="entry name" value="FAD-bd"/>
</dbReference>
<dbReference type="GO" id="GO:0004497">
    <property type="term" value="F:monooxygenase activity"/>
    <property type="evidence" value="ECO:0007669"/>
    <property type="project" value="UniProtKB-KW"/>
</dbReference>
<evidence type="ECO:0000313" key="5">
    <source>
        <dbReference type="Proteomes" id="UP000221961"/>
    </source>
</evidence>
<gene>
    <name evidence="4" type="ORF">CRH09_11835</name>
</gene>
<evidence type="ECO:0000313" key="4">
    <source>
        <dbReference type="EMBL" id="ATL66795.1"/>
    </source>
</evidence>
<dbReference type="Proteomes" id="UP000221961">
    <property type="component" value="Chromosome"/>
</dbReference>
<evidence type="ECO:0000256" key="2">
    <source>
        <dbReference type="ARBA" id="ARBA00023033"/>
    </source>
</evidence>
<dbReference type="PANTHER" id="PTHR13789">
    <property type="entry name" value="MONOOXYGENASE"/>
    <property type="match status" value="1"/>
</dbReference>
<dbReference type="GeneID" id="88358092"/>
<dbReference type="AlphaFoldDB" id="A0A291RHI7"/>
<dbReference type="EMBL" id="CP023778">
    <property type="protein sequence ID" value="ATL66795.1"/>
    <property type="molecule type" value="Genomic_DNA"/>
</dbReference>
<proteinExistence type="predicted"/>
<dbReference type="PRINTS" id="PR00420">
    <property type="entry name" value="RNGMNOXGNASE"/>
</dbReference>
<dbReference type="PANTHER" id="PTHR13789:SF309">
    <property type="entry name" value="PUTATIVE (AFU_ORTHOLOGUE AFUA_6G14510)-RELATED"/>
    <property type="match status" value="1"/>
</dbReference>
<evidence type="ECO:0000256" key="1">
    <source>
        <dbReference type="ARBA" id="ARBA00023002"/>
    </source>
</evidence>
<dbReference type="Pfam" id="PF01494">
    <property type="entry name" value="FAD_binding_3"/>
    <property type="match status" value="1"/>
</dbReference>